<evidence type="ECO:0000313" key="1">
    <source>
        <dbReference type="EMBL" id="ODQ87506.1"/>
    </source>
</evidence>
<keyword evidence="2" id="KW-1185">Reference proteome</keyword>
<accession>A0A1E3RC93</accession>
<organism evidence="1 2">
    <name type="scientific">Mycolicibacterium flavescens</name>
    <name type="common">Mycobacterium flavescens</name>
    <dbReference type="NCBI Taxonomy" id="1776"/>
    <lineage>
        <taxon>Bacteria</taxon>
        <taxon>Bacillati</taxon>
        <taxon>Actinomycetota</taxon>
        <taxon>Actinomycetes</taxon>
        <taxon>Mycobacteriales</taxon>
        <taxon>Mycobacteriaceae</taxon>
        <taxon>Mycolicibacterium</taxon>
    </lineage>
</organism>
<dbReference type="EMBL" id="MIHA01000021">
    <property type="protein sequence ID" value="ODQ87506.1"/>
    <property type="molecule type" value="Genomic_DNA"/>
</dbReference>
<proteinExistence type="predicted"/>
<reference evidence="2" key="1">
    <citation type="submission" date="2016-09" db="EMBL/GenBank/DDBJ databases">
        <authorList>
            <person name="Greninger A.L."/>
            <person name="Jerome K.R."/>
            <person name="Mcnair B."/>
            <person name="Wallis C."/>
            <person name="Fang F."/>
        </authorList>
    </citation>
    <scope>NUCLEOTIDE SEQUENCE [LARGE SCALE GENOMIC DNA]</scope>
    <source>
        <strain evidence="2">M6</strain>
    </source>
</reference>
<comment type="caution">
    <text evidence="1">The sequence shown here is derived from an EMBL/GenBank/DDBJ whole genome shotgun (WGS) entry which is preliminary data.</text>
</comment>
<gene>
    <name evidence="1" type="ORF">BHQ18_23120</name>
</gene>
<protein>
    <submittedName>
        <fullName evidence="1">Uncharacterized protein</fullName>
    </submittedName>
</protein>
<dbReference type="Proteomes" id="UP000094053">
    <property type="component" value="Unassembled WGS sequence"/>
</dbReference>
<dbReference type="AlphaFoldDB" id="A0A1E3RC93"/>
<sequence>MGDIGNQTETALAQCTASLGERGRLRRKRLYIGILWKRRDRHAPLTDFTGRRVEILQNLGLSGYLTAYIKQGLSQSVELVAGRAGTRNSDSRLSQRIVERALSRRHALTRSVHPGLLITNH</sequence>
<evidence type="ECO:0000313" key="2">
    <source>
        <dbReference type="Proteomes" id="UP000094053"/>
    </source>
</evidence>
<name>A0A1E3RC93_MYCFV</name>